<dbReference type="PANTHER" id="PTHR30075:SF2">
    <property type="entry name" value="GLYCINE--TRNA LIGASE, CHLOROPLASTIC_MITOCHONDRIAL 2"/>
    <property type="match status" value="1"/>
</dbReference>
<keyword evidence="5 11" id="KW-0436">Ligase</keyword>
<dbReference type="Proteomes" id="UP000249590">
    <property type="component" value="Unassembled WGS sequence"/>
</dbReference>
<reference evidence="13 14" key="1">
    <citation type="submission" date="2018-05" db="EMBL/GenBank/DDBJ databases">
        <title>Acuticoccus sediminis sp. nov., isolated from deep-sea sediment of Indian Ocean.</title>
        <authorList>
            <person name="Liu X."/>
            <person name="Lai Q."/>
            <person name="Du Y."/>
            <person name="Sun F."/>
            <person name="Zhang X."/>
            <person name="Wang S."/>
            <person name="Shao Z."/>
        </authorList>
    </citation>
    <scope>NUCLEOTIDE SEQUENCE [LARGE SCALE GENOMIC DNA]</scope>
    <source>
        <strain evidence="13 14">PTG4-2</strain>
    </source>
</reference>
<evidence type="ECO:0000313" key="13">
    <source>
        <dbReference type="EMBL" id="RAI00252.1"/>
    </source>
</evidence>
<dbReference type="PROSITE" id="PS50861">
    <property type="entry name" value="AA_TRNA_LIGASE_II_GLYAB"/>
    <property type="match status" value="1"/>
</dbReference>
<comment type="caution">
    <text evidence="13">The sequence shown here is derived from an EMBL/GenBank/DDBJ whole genome shotgun (WGS) entry which is preliminary data.</text>
</comment>
<dbReference type="HAMAP" id="MF_00255">
    <property type="entry name" value="Gly_tRNA_synth_beta"/>
    <property type="match status" value="1"/>
</dbReference>
<sequence length="726" mass="78171">MPELFVELLSEEIPARMQRRAAEDLQRLVTNSLVDAGLTYEGAYASATPRRLVLGVTGLPAQSADRREERKGPRVGAPEKAVAGFLRAAGLASIDEATIESDPKKGDFYVARTVVPGRPAIEIAAEAIVDAIRRFPWPVTMRWGEASTDPAALRWVRPLTSIVATFGPENEDPDIVPVELPGVPVGDTTVGHRFHAPEPIRVRRLEDYKSSLEKAYVVVDHERRRDQILHDARDAVFALGLQLVEDDALLTEVAGLVEWPVVLVGRFDEATLALPDEVIRLTIRENQKCFVTRDPATGNLANAFILTANLVADDGGTAIIAGNERVVRARLADARFFWDEDMKQRLAVHAEKLKGVTFHEKLGTQADRVARITALAEAIAPALGVDPALAAEAAAIIKADLVTGMVGEFPELQGYMGRRYAEAHGAPGDVALAIEEHYQPQGPNDAVPTARLSVVLALADKVDQLVSLWAAGEKPTGSGDAFGLRRAALGIIRLILENGLRLPLDDGEMGGLLMTAWGLWKETPLDTEWKAIGAKDYERIDEGGYGALRGPVAELSDFVVERLVVQQRDAGVAADTVRAVRPMVTTVDLVDLVNRIAALTDFLATDDGANLMAGYRRATNILRAEEKKDGGPVTGEPARDALVEPQEIALFDAVAAARKAVAGAVADEDYAGAMSALAALRAPVDAFFEAVLVNADDAALRTNRLRLLAALRDTTREVADFSAISG</sequence>
<dbReference type="GO" id="GO:0004820">
    <property type="term" value="F:glycine-tRNA ligase activity"/>
    <property type="evidence" value="ECO:0007669"/>
    <property type="project" value="UniProtKB-UniRule"/>
</dbReference>
<evidence type="ECO:0000259" key="12">
    <source>
        <dbReference type="Pfam" id="PF05746"/>
    </source>
</evidence>
<protein>
    <recommendedName>
        <fullName evidence="11">Glycine--tRNA ligase beta subunit</fullName>
        <ecNumber evidence="11">6.1.1.14</ecNumber>
    </recommendedName>
    <alternativeName>
        <fullName evidence="11">Glycyl-tRNA synthetase beta subunit</fullName>
        <shortName evidence="11">GlyRS</shortName>
    </alternativeName>
</protein>
<dbReference type="EMBL" id="QHHQ01000004">
    <property type="protein sequence ID" value="RAI00252.1"/>
    <property type="molecule type" value="Genomic_DNA"/>
</dbReference>
<evidence type="ECO:0000256" key="4">
    <source>
        <dbReference type="ARBA" id="ARBA00022490"/>
    </source>
</evidence>
<dbReference type="GO" id="GO:0006426">
    <property type="term" value="P:glycyl-tRNA aminoacylation"/>
    <property type="evidence" value="ECO:0007669"/>
    <property type="project" value="UniProtKB-UniRule"/>
</dbReference>
<comment type="catalytic activity">
    <reaction evidence="10 11">
        <text>tRNA(Gly) + glycine + ATP = glycyl-tRNA(Gly) + AMP + diphosphate</text>
        <dbReference type="Rhea" id="RHEA:16013"/>
        <dbReference type="Rhea" id="RHEA-COMP:9664"/>
        <dbReference type="Rhea" id="RHEA-COMP:9683"/>
        <dbReference type="ChEBI" id="CHEBI:30616"/>
        <dbReference type="ChEBI" id="CHEBI:33019"/>
        <dbReference type="ChEBI" id="CHEBI:57305"/>
        <dbReference type="ChEBI" id="CHEBI:78442"/>
        <dbReference type="ChEBI" id="CHEBI:78522"/>
        <dbReference type="ChEBI" id="CHEBI:456215"/>
        <dbReference type="EC" id="6.1.1.14"/>
    </reaction>
</comment>
<comment type="subunit">
    <text evidence="3 11">Tetramer of two alpha and two beta subunits.</text>
</comment>
<proteinExistence type="inferred from homology"/>
<evidence type="ECO:0000256" key="3">
    <source>
        <dbReference type="ARBA" id="ARBA00011209"/>
    </source>
</evidence>
<dbReference type="PRINTS" id="PR01045">
    <property type="entry name" value="TRNASYNTHGB"/>
</dbReference>
<comment type="subcellular location">
    <subcellularLocation>
        <location evidence="1 11">Cytoplasm</location>
    </subcellularLocation>
</comment>
<evidence type="ECO:0000256" key="6">
    <source>
        <dbReference type="ARBA" id="ARBA00022741"/>
    </source>
</evidence>
<keyword evidence="14" id="KW-1185">Reference proteome</keyword>
<evidence type="ECO:0000256" key="11">
    <source>
        <dbReference type="HAMAP-Rule" id="MF_00255"/>
    </source>
</evidence>
<dbReference type="NCBIfam" id="TIGR00211">
    <property type="entry name" value="glyS"/>
    <property type="match status" value="1"/>
</dbReference>
<accession>A0A8B2NT14</accession>
<dbReference type="SUPFAM" id="SSF109604">
    <property type="entry name" value="HD-domain/PDEase-like"/>
    <property type="match status" value="1"/>
</dbReference>
<dbReference type="GO" id="GO:0004814">
    <property type="term" value="F:arginine-tRNA ligase activity"/>
    <property type="evidence" value="ECO:0007669"/>
    <property type="project" value="InterPro"/>
</dbReference>
<dbReference type="InterPro" id="IPR008909">
    <property type="entry name" value="DALR_anticod-bd"/>
</dbReference>
<dbReference type="GO" id="GO:0005524">
    <property type="term" value="F:ATP binding"/>
    <property type="evidence" value="ECO:0007669"/>
    <property type="project" value="UniProtKB-UniRule"/>
</dbReference>
<evidence type="ECO:0000256" key="10">
    <source>
        <dbReference type="ARBA" id="ARBA00047937"/>
    </source>
</evidence>
<dbReference type="GO" id="GO:0005829">
    <property type="term" value="C:cytosol"/>
    <property type="evidence" value="ECO:0007669"/>
    <property type="project" value="TreeGrafter"/>
</dbReference>
<comment type="similarity">
    <text evidence="2 11">Belongs to the class-II aminoacyl-tRNA synthetase family.</text>
</comment>
<dbReference type="OrthoDB" id="9775440at2"/>
<dbReference type="GO" id="GO:0006420">
    <property type="term" value="P:arginyl-tRNA aminoacylation"/>
    <property type="evidence" value="ECO:0007669"/>
    <property type="project" value="InterPro"/>
</dbReference>
<feature type="domain" description="DALR anticodon binding" evidence="12">
    <location>
        <begin position="613"/>
        <end position="715"/>
    </location>
</feature>
<keyword evidence="9 11" id="KW-0030">Aminoacyl-tRNA synthetase</keyword>
<evidence type="ECO:0000256" key="7">
    <source>
        <dbReference type="ARBA" id="ARBA00022840"/>
    </source>
</evidence>
<dbReference type="EC" id="6.1.1.14" evidence="11"/>
<gene>
    <name evidence="11" type="primary">glyS</name>
    <name evidence="13" type="ORF">DLJ53_21355</name>
</gene>
<evidence type="ECO:0000256" key="9">
    <source>
        <dbReference type="ARBA" id="ARBA00023146"/>
    </source>
</evidence>
<dbReference type="Pfam" id="PF05746">
    <property type="entry name" value="DALR_1"/>
    <property type="match status" value="1"/>
</dbReference>
<dbReference type="InterPro" id="IPR015944">
    <property type="entry name" value="Gly-tRNA-synth_bsu"/>
</dbReference>
<evidence type="ECO:0000313" key="14">
    <source>
        <dbReference type="Proteomes" id="UP000249590"/>
    </source>
</evidence>
<dbReference type="InterPro" id="IPR006194">
    <property type="entry name" value="Gly-tRNA-synth_heterodimer"/>
</dbReference>
<dbReference type="RefSeq" id="WP_111348965.1">
    <property type="nucleotide sequence ID" value="NZ_QHHQ01000004.1"/>
</dbReference>
<name>A0A8B2NT14_9HYPH</name>
<evidence type="ECO:0000256" key="1">
    <source>
        <dbReference type="ARBA" id="ARBA00004496"/>
    </source>
</evidence>
<keyword evidence="4 11" id="KW-0963">Cytoplasm</keyword>
<dbReference type="Pfam" id="PF02092">
    <property type="entry name" value="tRNA_synt_2f"/>
    <property type="match status" value="1"/>
</dbReference>
<evidence type="ECO:0000256" key="5">
    <source>
        <dbReference type="ARBA" id="ARBA00022598"/>
    </source>
</evidence>
<keyword evidence="7 11" id="KW-0067">ATP-binding</keyword>
<dbReference type="PANTHER" id="PTHR30075">
    <property type="entry name" value="GLYCYL-TRNA SYNTHETASE"/>
    <property type="match status" value="1"/>
</dbReference>
<organism evidence="13 14">
    <name type="scientific">Acuticoccus sediminis</name>
    <dbReference type="NCBI Taxonomy" id="2184697"/>
    <lineage>
        <taxon>Bacteria</taxon>
        <taxon>Pseudomonadati</taxon>
        <taxon>Pseudomonadota</taxon>
        <taxon>Alphaproteobacteria</taxon>
        <taxon>Hyphomicrobiales</taxon>
        <taxon>Amorphaceae</taxon>
        <taxon>Acuticoccus</taxon>
    </lineage>
</organism>
<evidence type="ECO:0000256" key="8">
    <source>
        <dbReference type="ARBA" id="ARBA00022917"/>
    </source>
</evidence>
<evidence type="ECO:0000256" key="2">
    <source>
        <dbReference type="ARBA" id="ARBA00008226"/>
    </source>
</evidence>
<keyword evidence="6 11" id="KW-0547">Nucleotide-binding</keyword>
<keyword evidence="8 11" id="KW-0648">Protein biosynthesis</keyword>
<dbReference type="AlphaFoldDB" id="A0A8B2NT14"/>